<dbReference type="Proteomes" id="UP000193104">
    <property type="component" value="Unassembled WGS sequence"/>
</dbReference>
<accession>A0A1X1DCW1</accession>
<sequence>MNSLFKQIYRYTHARPLRHNENFWPYLKIRRSKAGHITHLTYRNEEIQLEDLESLRSKAMGDFTILATGPSINNLELNKISETRILGVNGSYHLRNKVKFSYYIIVDRGFIEQRFDMVLQVINDPDLIFFTTLHCLNDILKRTKITMIKCRLAIIEDLSYKVFCAMVPPSDYAKVYQKNEGLRLFDIEPASGFSWDIRLGFFDAGTVAYWALQLAVWLGADRLLLAGVDMNNFEKPRFYENDENKLPSLLATNFNNIIRPAFLNASRELELAGIKTYNLSLDSGLGNEIFEKATLDVIFKKA</sequence>
<dbReference type="STRING" id="1076551.HA48_03535"/>
<evidence type="ECO:0000313" key="1">
    <source>
        <dbReference type="EMBL" id="ORM74563.1"/>
    </source>
</evidence>
<dbReference type="EMBL" id="MLFS01000006">
    <property type="protein sequence ID" value="ORM74563.1"/>
    <property type="molecule type" value="Genomic_DNA"/>
</dbReference>
<gene>
    <name evidence="1" type="ORF">HA48_03535</name>
</gene>
<evidence type="ECO:0000313" key="2">
    <source>
        <dbReference type="Proteomes" id="UP000193104"/>
    </source>
</evidence>
<evidence type="ECO:0008006" key="3">
    <source>
        <dbReference type="Google" id="ProtNLM"/>
    </source>
</evidence>
<reference evidence="1 2" key="1">
    <citation type="journal article" date="2017" name="Antonie Van Leeuwenhoek">
        <title>Phylogenomic resolution of the bacterial genus Pantoea and its relationship with Erwinia and Tatumella.</title>
        <authorList>
            <person name="Palmer M."/>
            <person name="Steenkamp E.T."/>
            <person name="Coetzee M.P."/>
            <person name="Chan W.Y."/>
            <person name="van Zyl E."/>
            <person name="De Maayer P."/>
            <person name="Coutinho T.A."/>
            <person name="Blom J."/>
            <person name="Smits T.H."/>
            <person name="Duffy B."/>
            <person name="Venter S.N."/>
        </authorList>
    </citation>
    <scope>NUCLEOTIDE SEQUENCE [LARGE SCALE GENOMIC DNA]</scope>
    <source>
        <strain evidence="1 2">LMG 26277</strain>
    </source>
</reference>
<dbReference type="OrthoDB" id="9177936at2"/>
<name>A0A1X1DCW1_9GAMM</name>
<keyword evidence="2" id="KW-1185">Reference proteome</keyword>
<dbReference type="AlphaFoldDB" id="A0A1X1DCW1"/>
<protein>
    <recommendedName>
        <fullName evidence="3">Sugar glycosyltransferase</fullName>
    </recommendedName>
</protein>
<organism evidence="1 2">
    <name type="scientific">Pantoea wallisii</name>
    <dbReference type="NCBI Taxonomy" id="1076551"/>
    <lineage>
        <taxon>Bacteria</taxon>
        <taxon>Pseudomonadati</taxon>
        <taxon>Pseudomonadota</taxon>
        <taxon>Gammaproteobacteria</taxon>
        <taxon>Enterobacterales</taxon>
        <taxon>Erwiniaceae</taxon>
        <taxon>Pantoea</taxon>
    </lineage>
</organism>
<dbReference type="RefSeq" id="WP_128599815.1">
    <property type="nucleotide sequence ID" value="NZ_MLFS01000006.1"/>
</dbReference>
<dbReference type="Gene3D" id="3.90.1480.10">
    <property type="entry name" value="Alpha-2,3-sialyltransferase"/>
    <property type="match status" value="1"/>
</dbReference>
<proteinExistence type="predicted"/>
<comment type="caution">
    <text evidence="1">The sequence shown here is derived from an EMBL/GenBank/DDBJ whole genome shotgun (WGS) entry which is preliminary data.</text>
</comment>